<evidence type="ECO:0000259" key="4">
    <source>
        <dbReference type="PROSITE" id="PS50932"/>
    </source>
</evidence>
<gene>
    <name evidence="5" type="ORF">HMPREF0072_1233</name>
</gene>
<dbReference type="SUPFAM" id="SSF47413">
    <property type="entry name" value="lambda repressor-like DNA-binding domains"/>
    <property type="match status" value="1"/>
</dbReference>
<dbReference type="EMBL" id="ABYO01000211">
    <property type="protein sequence ID" value="EEI86223.1"/>
    <property type="molecule type" value="Genomic_DNA"/>
</dbReference>
<keyword evidence="1" id="KW-0805">Transcription regulation</keyword>
<dbReference type="InterPro" id="IPR028082">
    <property type="entry name" value="Peripla_BP_I"/>
</dbReference>
<dbReference type="GO" id="GO:0003700">
    <property type="term" value="F:DNA-binding transcription factor activity"/>
    <property type="evidence" value="ECO:0007669"/>
    <property type="project" value="TreeGrafter"/>
</dbReference>
<dbReference type="RefSeq" id="WP_004829851.1">
    <property type="nucleotide sequence ID" value="NZ_GG666055.1"/>
</dbReference>
<dbReference type="Pfam" id="PF00356">
    <property type="entry name" value="LacI"/>
    <property type="match status" value="1"/>
</dbReference>
<dbReference type="GO" id="GO:0000976">
    <property type="term" value="F:transcription cis-regulatory region binding"/>
    <property type="evidence" value="ECO:0007669"/>
    <property type="project" value="TreeGrafter"/>
</dbReference>
<dbReference type="InterPro" id="IPR046335">
    <property type="entry name" value="LacI/GalR-like_sensor"/>
</dbReference>
<reference evidence="5 6" key="1">
    <citation type="submission" date="2008-10" db="EMBL/GenBank/DDBJ databases">
        <authorList>
            <person name="Qin X."/>
            <person name="Bachman B."/>
            <person name="Battles P."/>
            <person name="Bell A."/>
            <person name="Bess C."/>
            <person name="Bickham C."/>
            <person name="Chaboub L."/>
            <person name="Chen D."/>
            <person name="Coyle M."/>
            <person name="Deiros D.R."/>
            <person name="Dinh H."/>
            <person name="Forbes L."/>
            <person name="Fowler G."/>
            <person name="Francisco L."/>
            <person name="Fu Q."/>
            <person name="Gubbala S."/>
            <person name="Hale W."/>
            <person name="Han Y."/>
            <person name="Hemphill L."/>
            <person name="Highlander S.K."/>
            <person name="Hirani K."/>
            <person name="Hogues M."/>
            <person name="Jackson L."/>
            <person name="Jakkamsetti A."/>
            <person name="Javaid M."/>
            <person name="Jiang H."/>
            <person name="Korchina V."/>
            <person name="Kovar C."/>
            <person name="Lara F."/>
            <person name="Lee S."/>
            <person name="Mata R."/>
            <person name="Mathew T."/>
            <person name="Moen C."/>
            <person name="Morales K."/>
            <person name="Munidasa M."/>
            <person name="Nazareth L."/>
            <person name="Ngo R."/>
            <person name="Nguyen L."/>
            <person name="Okwuonu G."/>
            <person name="Ongeri F."/>
            <person name="Patil S."/>
            <person name="Petrosino J."/>
            <person name="Pham C."/>
            <person name="Pham P."/>
            <person name="Pu L.-L."/>
            <person name="Puazo M."/>
            <person name="Raj R."/>
            <person name="Reid J."/>
            <person name="Rouhana J."/>
            <person name="Saada N."/>
            <person name="Shang Y."/>
            <person name="Simmons D."/>
            <person name="Thornton R."/>
            <person name="Warren J."/>
            <person name="Weissenberger G."/>
            <person name="Zhang J."/>
            <person name="Zhang L."/>
            <person name="Zhou C."/>
            <person name="Zhu D."/>
            <person name="Muzny D."/>
            <person name="Worley K."/>
            <person name="Gibbs R."/>
        </authorList>
    </citation>
    <scope>NUCLEOTIDE SEQUENCE [LARGE SCALE GENOMIC DNA]</scope>
    <source>
        <strain evidence="5 6">ATCC 51172</strain>
    </source>
</reference>
<keyword evidence="2" id="KW-0238">DNA-binding</keyword>
<keyword evidence="6" id="KW-1185">Reference proteome</keyword>
<dbReference type="SMART" id="SM00354">
    <property type="entry name" value="HTH_LACI"/>
    <property type="match status" value="1"/>
</dbReference>
<evidence type="ECO:0000313" key="5">
    <source>
        <dbReference type="EMBL" id="EEI86223.1"/>
    </source>
</evidence>
<accession>C2BFW3</accession>
<dbReference type="PRINTS" id="PR00036">
    <property type="entry name" value="HTHLACI"/>
</dbReference>
<dbReference type="PROSITE" id="PS00356">
    <property type="entry name" value="HTH_LACI_1"/>
    <property type="match status" value="1"/>
</dbReference>
<organism evidence="5 6">
    <name type="scientific">Anaerococcus lactolyticus ATCC 51172</name>
    <dbReference type="NCBI Taxonomy" id="525254"/>
    <lineage>
        <taxon>Bacteria</taxon>
        <taxon>Bacillati</taxon>
        <taxon>Bacillota</taxon>
        <taxon>Tissierellia</taxon>
        <taxon>Tissierellales</taxon>
        <taxon>Peptoniphilaceae</taxon>
        <taxon>Anaerococcus</taxon>
    </lineage>
</organism>
<name>C2BFW3_9FIRM</name>
<comment type="caution">
    <text evidence="5">The sequence shown here is derived from an EMBL/GenBank/DDBJ whole genome shotgun (WGS) entry which is preliminary data.</text>
</comment>
<dbReference type="eggNOG" id="COG1609">
    <property type="taxonomic scope" value="Bacteria"/>
</dbReference>
<dbReference type="Gene3D" id="3.40.50.2300">
    <property type="match status" value="2"/>
</dbReference>
<dbReference type="InterPro" id="IPR000843">
    <property type="entry name" value="HTH_LacI"/>
</dbReference>
<keyword evidence="3" id="KW-0804">Transcription</keyword>
<dbReference type="CDD" id="cd01392">
    <property type="entry name" value="HTH_LacI"/>
    <property type="match status" value="1"/>
</dbReference>
<dbReference type="PANTHER" id="PTHR30146">
    <property type="entry name" value="LACI-RELATED TRANSCRIPTIONAL REPRESSOR"/>
    <property type="match status" value="1"/>
</dbReference>
<dbReference type="SUPFAM" id="SSF53822">
    <property type="entry name" value="Periplasmic binding protein-like I"/>
    <property type="match status" value="1"/>
</dbReference>
<dbReference type="Pfam" id="PF13377">
    <property type="entry name" value="Peripla_BP_3"/>
    <property type="match status" value="1"/>
</dbReference>
<dbReference type="Gene3D" id="1.10.260.40">
    <property type="entry name" value="lambda repressor-like DNA-binding domains"/>
    <property type="match status" value="1"/>
</dbReference>
<dbReference type="PANTHER" id="PTHR30146:SF24">
    <property type="entry name" value="XYLOSE OPERON REGULATORY PROTEIN"/>
    <property type="match status" value="1"/>
</dbReference>
<dbReference type="HOGENOM" id="CLU_037628_6_0_9"/>
<evidence type="ECO:0000313" key="6">
    <source>
        <dbReference type="Proteomes" id="UP000005984"/>
    </source>
</evidence>
<feature type="domain" description="HTH lacI-type" evidence="4">
    <location>
        <begin position="2"/>
        <end position="57"/>
    </location>
</feature>
<dbReference type="STRING" id="525254.HMPREF0072_1233"/>
<dbReference type="Proteomes" id="UP000005984">
    <property type="component" value="Unassembled WGS sequence"/>
</dbReference>
<evidence type="ECO:0000256" key="3">
    <source>
        <dbReference type="ARBA" id="ARBA00023163"/>
    </source>
</evidence>
<evidence type="ECO:0000256" key="1">
    <source>
        <dbReference type="ARBA" id="ARBA00023015"/>
    </source>
</evidence>
<dbReference type="CDD" id="cd06267">
    <property type="entry name" value="PBP1_LacI_sugar_binding-like"/>
    <property type="match status" value="1"/>
</dbReference>
<protein>
    <submittedName>
        <fullName evidence="5">Transcriptional regulator, LacI family</fullName>
    </submittedName>
</protein>
<dbReference type="AlphaFoldDB" id="C2BFW3"/>
<dbReference type="InterPro" id="IPR010982">
    <property type="entry name" value="Lambda_DNA-bd_dom_sf"/>
</dbReference>
<proteinExistence type="predicted"/>
<dbReference type="PROSITE" id="PS50932">
    <property type="entry name" value="HTH_LACI_2"/>
    <property type="match status" value="1"/>
</dbReference>
<sequence>MSTIKDVANLANVSTTTVSMVLNNTNDKISTETRKRVIEAATKLNYRANYIARSLVSGKTNVIMLIIPDISNPFYGLLAKQLSRYMRLKGYFLYIFNSNNENLDEELFQNLIEDNFVEATFVVDRRVKVFSKKILNNNKIVFLDEFDYENKDTYTVTGDNIKGGYLAVKYLIQRGLRKIALALGPRDSVVSNRRLSGALACAKDYKIKIKEENIFCADFTFEGGVRAGEYFINKDIDSIFCFNDMCAYGIMDYFNTEKIKIPNNLSLIGYDNLYINNLLGTKLTSVDQNLSKIAEEAVFMIDKLIKNDNIANKNIFIEPKLVIRESII</sequence>
<evidence type="ECO:0000256" key="2">
    <source>
        <dbReference type="ARBA" id="ARBA00023125"/>
    </source>
</evidence>